<dbReference type="InterPro" id="IPR001841">
    <property type="entry name" value="Znf_RING"/>
</dbReference>
<reference evidence="3" key="1">
    <citation type="submission" date="2023-10" db="EMBL/GenBank/DDBJ databases">
        <authorList>
            <person name="Chen Y."/>
            <person name="Shah S."/>
            <person name="Dougan E. K."/>
            <person name="Thang M."/>
            <person name="Chan C."/>
        </authorList>
    </citation>
    <scope>NUCLEOTIDE SEQUENCE [LARGE SCALE GENOMIC DNA]</scope>
</reference>
<keyword evidence="1" id="KW-0862">Zinc</keyword>
<keyword evidence="1" id="KW-0479">Metal-binding</keyword>
<protein>
    <recommendedName>
        <fullName evidence="2">RING-type domain-containing protein</fullName>
    </recommendedName>
</protein>
<organism evidence="3 4">
    <name type="scientific">Prorocentrum cordatum</name>
    <dbReference type="NCBI Taxonomy" id="2364126"/>
    <lineage>
        <taxon>Eukaryota</taxon>
        <taxon>Sar</taxon>
        <taxon>Alveolata</taxon>
        <taxon>Dinophyceae</taxon>
        <taxon>Prorocentrales</taxon>
        <taxon>Prorocentraceae</taxon>
        <taxon>Prorocentrum</taxon>
    </lineage>
</organism>
<accession>A0ABN9X9H5</accession>
<evidence type="ECO:0000313" key="4">
    <source>
        <dbReference type="Proteomes" id="UP001189429"/>
    </source>
</evidence>
<evidence type="ECO:0000313" key="3">
    <source>
        <dbReference type="EMBL" id="CAK0894700.1"/>
    </source>
</evidence>
<dbReference type="Gene3D" id="3.30.40.10">
    <property type="entry name" value="Zinc/RING finger domain, C3HC4 (zinc finger)"/>
    <property type="match status" value="1"/>
</dbReference>
<dbReference type="Proteomes" id="UP001189429">
    <property type="component" value="Unassembled WGS sequence"/>
</dbReference>
<evidence type="ECO:0000259" key="2">
    <source>
        <dbReference type="PROSITE" id="PS50089"/>
    </source>
</evidence>
<dbReference type="Pfam" id="PF13639">
    <property type="entry name" value="zf-RING_2"/>
    <property type="match status" value="1"/>
</dbReference>
<dbReference type="SUPFAM" id="SSF57850">
    <property type="entry name" value="RING/U-box"/>
    <property type="match status" value="1"/>
</dbReference>
<sequence length="298" mass="30181">MAVAMAAALAPAEAGLWARLARSGTRPVEHWIRSLGGAGLPLAEAAPAPLAEVDNADAIILERVEADGGTAVDAAGGTSTAIASPTSLGRDVVFGGLACALHGVLTPFAEQVRRWLPADTPQGAQGVLDTAARAGESVIAFTAAGALSERFPALGRLVSGVPVLGSAGPLGSVSRAVLGHLVASLVRSAACEDPETSQIRAPAEAEAGEELCRRAPSPWTEIGSSDLWVRAPPFSVARVAAECALCGDDFVHGSRVQVLSCGHACLCTSPCAAAFLARQSDCPVCRRGGVFGTTSVRC</sequence>
<comment type="caution">
    <text evidence="3">The sequence shown here is derived from an EMBL/GenBank/DDBJ whole genome shotgun (WGS) entry which is preliminary data.</text>
</comment>
<dbReference type="InterPro" id="IPR013083">
    <property type="entry name" value="Znf_RING/FYVE/PHD"/>
</dbReference>
<keyword evidence="1" id="KW-0863">Zinc-finger</keyword>
<keyword evidence="4" id="KW-1185">Reference proteome</keyword>
<feature type="domain" description="RING-type" evidence="2">
    <location>
        <begin position="243"/>
        <end position="286"/>
    </location>
</feature>
<evidence type="ECO:0000256" key="1">
    <source>
        <dbReference type="PROSITE-ProRule" id="PRU00175"/>
    </source>
</evidence>
<dbReference type="EMBL" id="CAUYUJ010019937">
    <property type="protein sequence ID" value="CAK0894700.1"/>
    <property type="molecule type" value="Genomic_DNA"/>
</dbReference>
<gene>
    <name evidence="3" type="ORF">PCOR1329_LOCUS73671</name>
</gene>
<dbReference type="PROSITE" id="PS50089">
    <property type="entry name" value="ZF_RING_2"/>
    <property type="match status" value="1"/>
</dbReference>
<proteinExistence type="predicted"/>
<name>A0ABN9X9H5_9DINO</name>